<protein>
    <recommendedName>
        <fullName evidence="3">DNA polymerase III subunit delta</fullName>
    </recommendedName>
</protein>
<evidence type="ECO:0008006" key="3">
    <source>
        <dbReference type="Google" id="ProtNLM"/>
    </source>
</evidence>
<sequence length="305" mass="36975">MKKYLKIFDSLIKNRKLPQSLILLSYSKYRKRNLSKYIAQYLITGEKPDMDNVDEFDHADLKFIYNDKGNIIKKDQIKNGMEFISKTPYSQNNNVLILEDSEYMNETSANMLLKRLEEPPEYSYIILLVSNREDLLPTILSRCQIFRIYEESREEIKKYFNNTNLQASDINYFYNLINYDYHNIDFSNYIKIKKEFFDFIGERNSISDIIQFVDKFLNARDSTFYFNMIVSFLYTFLRDVCFIQNNDKNKCIIWKEFFKENKNLDLYSNIFIIVEKIENYYKNKQIAINKRYFLLNLFLNLYDKE</sequence>
<reference evidence="1" key="1">
    <citation type="submission" date="2019-08" db="EMBL/GenBank/DDBJ databases">
        <title>Genomic characterization of a novel candidate phylum (ARYD3) from a high temperature, high salinity tertiary oil reservoir in north central Oklahoma, USA.</title>
        <authorList>
            <person name="Youssef N.H."/>
            <person name="Yadav A."/>
            <person name="Elshahed M.S."/>
        </authorList>
    </citation>
    <scope>NUCLEOTIDE SEQUENCE [LARGE SCALE GENOMIC DNA]</scope>
    <source>
        <strain evidence="1">ARYD3</strain>
    </source>
</reference>
<dbReference type="Gene3D" id="3.40.50.300">
    <property type="entry name" value="P-loop containing nucleotide triphosphate hydrolases"/>
    <property type="match status" value="1"/>
</dbReference>
<accession>A0A5D0MJ44</accession>
<dbReference type="InterPro" id="IPR027417">
    <property type="entry name" value="P-loop_NTPase"/>
</dbReference>
<proteinExistence type="predicted"/>
<dbReference type="SUPFAM" id="SSF52540">
    <property type="entry name" value="P-loop containing nucleoside triphosphate hydrolases"/>
    <property type="match status" value="1"/>
</dbReference>
<dbReference type="PANTHER" id="PTHR11669:SF8">
    <property type="entry name" value="DNA POLYMERASE III SUBUNIT DELTA"/>
    <property type="match status" value="1"/>
</dbReference>
<dbReference type="GO" id="GO:0006261">
    <property type="term" value="P:DNA-templated DNA replication"/>
    <property type="evidence" value="ECO:0007669"/>
    <property type="project" value="TreeGrafter"/>
</dbReference>
<keyword evidence="2" id="KW-1185">Reference proteome</keyword>
<comment type="caution">
    <text evidence="1">The sequence shown here is derived from an EMBL/GenBank/DDBJ whole genome shotgun (WGS) entry which is preliminary data.</text>
</comment>
<dbReference type="PANTHER" id="PTHR11669">
    <property type="entry name" value="REPLICATION FACTOR C / DNA POLYMERASE III GAMMA-TAU SUBUNIT"/>
    <property type="match status" value="1"/>
</dbReference>
<dbReference type="InterPro" id="IPR050238">
    <property type="entry name" value="DNA_Rep/Repair_Clamp_Loader"/>
</dbReference>
<dbReference type="EMBL" id="VSIX01000032">
    <property type="protein sequence ID" value="TYB31633.1"/>
    <property type="molecule type" value="Genomic_DNA"/>
</dbReference>
<organism evidence="1 2">
    <name type="scientific">Candidatus Mcinerneyibacterium aminivorans</name>
    <dbReference type="NCBI Taxonomy" id="2703815"/>
    <lineage>
        <taxon>Bacteria</taxon>
        <taxon>Candidatus Macinerneyibacteriota</taxon>
        <taxon>Candidatus Mcinerneyibacteria</taxon>
        <taxon>Candidatus Mcinerneyibacteriales</taxon>
        <taxon>Candidatus Mcinerneyibacteriaceae</taxon>
        <taxon>Candidatus Mcinerneyibacterium</taxon>
    </lineage>
</organism>
<dbReference type="Proteomes" id="UP000324143">
    <property type="component" value="Unassembled WGS sequence"/>
</dbReference>
<dbReference type="Pfam" id="PF13177">
    <property type="entry name" value="DNA_pol3_delta2"/>
    <property type="match status" value="1"/>
</dbReference>
<evidence type="ECO:0000313" key="2">
    <source>
        <dbReference type="Proteomes" id="UP000324143"/>
    </source>
</evidence>
<gene>
    <name evidence="1" type="ORF">FXF47_03280</name>
</gene>
<evidence type="ECO:0000313" key="1">
    <source>
        <dbReference type="EMBL" id="TYB31633.1"/>
    </source>
</evidence>
<name>A0A5D0MJ44_9BACT</name>
<dbReference type="AlphaFoldDB" id="A0A5D0MJ44"/>